<dbReference type="Pfam" id="PF08241">
    <property type="entry name" value="Methyltransf_11"/>
    <property type="match status" value="1"/>
</dbReference>
<dbReference type="GO" id="GO:0008168">
    <property type="term" value="F:methyltransferase activity"/>
    <property type="evidence" value="ECO:0007669"/>
    <property type="project" value="UniProtKB-KW"/>
</dbReference>
<proteinExistence type="predicted"/>
<dbReference type="CDD" id="cd02440">
    <property type="entry name" value="AdoMet_MTases"/>
    <property type="match status" value="1"/>
</dbReference>
<dbReference type="InterPro" id="IPR029063">
    <property type="entry name" value="SAM-dependent_MTases_sf"/>
</dbReference>
<comment type="caution">
    <text evidence="2">The sequence shown here is derived from an EMBL/GenBank/DDBJ whole genome shotgun (WGS) entry which is preliminary data.</text>
</comment>
<gene>
    <name evidence="2" type="ORF">Q9R02_03680</name>
</gene>
<dbReference type="PANTHER" id="PTHR43591:SF24">
    <property type="entry name" value="2-METHOXY-6-POLYPRENYL-1,4-BENZOQUINOL METHYLASE, MITOCHONDRIAL"/>
    <property type="match status" value="1"/>
</dbReference>
<dbReference type="EMBL" id="JAVALS010000001">
    <property type="protein sequence ID" value="MDP5226253.1"/>
    <property type="molecule type" value="Genomic_DNA"/>
</dbReference>
<name>A0ABT9IKZ1_9MICC</name>
<dbReference type="Gene3D" id="3.40.50.150">
    <property type="entry name" value="Vaccinia Virus protein VP39"/>
    <property type="match status" value="1"/>
</dbReference>
<accession>A0ABT9IKZ1</accession>
<dbReference type="InterPro" id="IPR013216">
    <property type="entry name" value="Methyltransf_11"/>
</dbReference>
<organism evidence="2 3">
    <name type="scientific">Arthrobacter horti</name>
    <dbReference type="NCBI Taxonomy" id="3068273"/>
    <lineage>
        <taxon>Bacteria</taxon>
        <taxon>Bacillati</taxon>
        <taxon>Actinomycetota</taxon>
        <taxon>Actinomycetes</taxon>
        <taxon>Micrococcales</taxon>
        <taxon>Micrococcaceae</taxon>
        <taxon>Arthrobacter</taxon>
    </lineage>
</organism>
<dbReference type="RefSeq" id="WP_305995272.1">
    <property type="nucleotide sequence ID" value="NZ_JAVALS010000001.1"/>
</dbReference>
<keyword evidence="2" id="KW-0808">Transferase</keyword>
<evidence type="ECO:0000313" key="3">
    <source>
        <dbReference type="Proteomes" id="UP001232725"/>
    </source>
</evidence>
<keyword evidence="2" id="KW-0489">Methyltransferase</keyword>
<dbReference type="Proteomes" id="UP001232725">
    <property type="component" value="Unassembled WGS sequence"/>
</dbReference>
<dbReference type="PANTHER" id="PTHR43591">
    <property type="entry name" value="METHYLTRANSFERASE"/>
    <property type="match status" value="1"/>
</dbReference>
<dbReference type="GO" id="GO:0032259">
    <property type="term" value="P:methylation"/>
    <property type="evidence" value="ECO:0007669"/>
    <property type="project" value="UniProtKB-KW"/>
</dbReference>
<reference evidence="2 3" key="1">
    <citation type="submission" date="2023-08" db="EMBL/GenBank/DDBJ databases">
        <title>Arthrobacter horti sp. nov., isolated from forest soil.</title>
        <authorList>
            <person name="Park M."/>
        </authorList>
    </citation>
    <scope>NUCLEOTIDE SEQUENCE [LARGE SCALE GENOMIC DNA]</scope>
    <source>
        <strain evidence="2 3">YJM1</strain>
    </source>
</reference>
<evidence type="ECO:0000259" key="1">
    <source>
        <dbReference type="Pfam" id="PF08241"/>
    </source>
</evidence>
<dbReference type="SUPFAM" id="SSF53335">
    <property type="entry name" value="S-adenosyl-L-methionine-dependent methyltransferases"/>
    <property type="match status" value="1"/>
</dbReference>
<sequence length="269" mass="28603">MNAKDKDFAGSIPALYDELLVPLMFQDYARDLAARVAACAPATVLETAAGTGAVTRELRKALPDARLTATDLNPAMLARAASVLPGSDTLEWLQADAQRLPFDDHSFDAMVCAFGVMFFPDRPAAYREARRVLAPGGRLALAVWDSLANNPLPRAVAEALAELGLTQATSFLERVPFSLADPWKLGTELEQAGFSQVRVETVAHESAVTTAGIVARSHVLGTPTLNHVEADRPGQAEAVSDAVATLLARNLGEEEFRLPVSALLVTGTA</sequence>
<feature type="domain" description="Methyltransferase type 11" evidence="1">
    <location>
        <begin position="45"/>
        <end position="140"/>
    </location>
</feature>
<keyword evidence="3" id="KW-1185">Reference proteome</keyword>
<evidence type="ECO:0000313" key="2">
    <source>
        <dbReference type="EMBL" id="MDP5226253.1"/>
    </source>
</evidence>
<protein>
    <submittedName>
        <fullName evidence="2">Methyltransferase domain-containing protein</fullName>
    </submittedName>
</protein>